<feature type="compositionally biased region" description="Basic and acidic residues" evidence="1">
    <location>
        <begin position="312"/>
        <end position="330"/>
    </location>
</feature>
<feature type="region of interest" description="Disordered" evidence="1">
    <location>
        <begin position="257"/>
        <end position="344"/>
    </location>
</feature>
<accession>A0A1N7Q1X9</accession>
<reference evidence="3 4" key="1">
    <citation type="submission" date="2017-01" db="EMBL/GenBank/DDBJ databases">
        <authorList>
            <person name="Mah S.A."/>
            <person name="Swanson W.J."/>
            <person name="Moy G.W."/>
            <person name="Vacquier V.D."/>
        </authorList>
    </citation>
    <scope>NUCLEOTIDE SEQUENCE [LARGE SCALE GENOMIC DNA]</scope>
    <source>
        <strain evidence="3 4">DSM 11589</strain>
    </source>
</reference>
<evidence type="ECO:0000313" key="3">
    <source>
        <dbReference type="EMBL" id="SIT16842.1"/>
    </source>
</evidence>
<sequence>MSGVLLRTGRLREYKALGAVGRPVSSAAPQLRAIVKRRMGAEYANLLAIPQVNEAGDTISWYAPSGSFVVPWSAASEEERAPARAIIAQARQDFAAHSQSLLARPGSSDDAEVLGRMLPLALHIPDESHIHLVDGRPVLTFWGFDPLGAAPDHDVLRDLPWQPAATAATPAAAAPVLAPVVVSRPWWRWLWLLLPLLLLLALLLFGLRSCGVAVPLPGILPVLPLPTVDAPTLPTTPDTGTAVVPVVPVTPQGGAVLVPGTGSASTPATVDPALPIDSPNKDQNQDKNQDQPPQTPPELPKDQPKDGTAPNADKKTDLPADKTAADKGKDGTTVPPQPLILPADAMNKGDTSFLNGHWRSRTGLMDSQTGRPLEVEYDIKDGKGTATIERSDGVKCAAPVTAAIAGGQLTLNQTAAATCPDGQVFDPSKVACKQGKDGKADCQGLHPDGSDYSVQIVK</sequence>
<feature type="compositionally biased region" description="Basic and acidic residues" evidence="1">
    <location>
        <begin position="279"/>
        <end position="289"/>
    </location>
</feature>
<dbReference type="AlphaFoldDB" id="A0A1N7Q1X9"/>
<dbReference type="Proteomes" id="UP000185678">
    <property type="component" value="Unassembled WGS sequence"/>
</dbReference>
<proteinExistence type="predicted"/>
<evidence type="ECO:0000256" key="1">
    <source>
        <dbReference type="SAM" id="MobiDB-lite"/>
    </source>
</evidence>
<keyword evidence="4" id="KW-1185">Reference proteome</keyword>
<organism evidence="3 4">
    <name type="scientific">Insolitispirillum peregrinum</name>
    <dbReference type="NCBI Taxonomy" id="80876"/>
    <lineage>
        <taxon>Bacteria</taxon>
        <taxon>Pseudomonadati</taxon>
        <taxon>Pseudomonadota</taxon>
        <taxon>Alphaproteobacteria</taxon>
        <taxon>Rhodospirillales</taxon>
        <taxon>Novispirillaceae</taxon>
        <taxon>Insolitispirillum</taxon>
    </lineage>
</organism>
<dbReference type="NCBIfam" id="NF040486">
    <property type="entry name" value="SrfA_fam"/>
    <property type="match status" value="1"/>
</dbReference>
<dbReference type="OrthoDB" id="5448848at2"/>
<evidence type="ECO:0008006" key="5">
    <source>
        <dbReference type="Google" id="ProtNLM"/>
    </source>
</evidence>
<protein>
    <recommendedName>
        <fullName evidence="5">Virulence factor</fullName>
    </recommendedName>
</protein>
<evidence type="ECO:0000256" key="2">
    <source>
        <dbReference type="SAM" id="Phobius"/>
    </source>
</evidence>
<keyword evidence="2" id="KW-0472">Membrane</keyword>
<dbReference type="STRING" id="80876.SAMN05421779_10977"/>
<dbReference type="RefSeq" id="WP_076401949.1">
    <property type="nucleotide sequence ID" value="NZ_FTOA01000009.1"/>
</dbReference>
<dbReference type="InterPro" id="IPR047774">
    <property type="entry name" value="SrfA-like"/>
</dbReference>
<feature type="transmembrane region" description="Helical" evidence="2">
    <location>
        <begin position="189"/>
        <end position="207"/>
    </location>
</feature>
<keyword evidence="2" id="KW-1133">Transmembrane helix</keyword>
<name>A0A1N7Q1X9_9PROT</name>
<dbReference type="EMBL" id="FTOA01000009">
    <property type="protein sequence ID" value="SIT16842.1"/>
    <property type="molecule type" value="Genomic_DNA"/>
</dbReference>
<keyword evidence="2" id="KW-0812">Transmembrane</keyword>
<evidence type="ECO:0000313" key="4">
    <source>
        <dbReference type="Proteomes" id="UP000185678"/>
    </source>
</evidence>
<gene>
    <name evidence="3" type="ORF">SAMN05421779_10977</name>
</gene>